<name>A0A2P5P567_9CHLR</name>
<dbReference type="SUPFAM" id="SSF53474">
    <property type="entry name" value="alpha/beta-Hydrolases"/>
    <property type="match status" value="1"/>
</dbReference>
<dbReference type="EMBL" id="JQAN02000012">
    <property type="protein sequence ID" value="PPD57427.1"/>
    <property type="molecule type" value="Genomic_DNA"/>
</dbReference>
<dbReference type="InterPro" id="IPR052920">
    <property type="entry name" value="DNA-binding_regulatory"/>
</dbReference>
<dbReference type="RefSeq" id="WP_102331618.1">
    <property type="nucleotide sequence ID" value="NZ_CP058566.2"/>
</dbReference>
<accession>A0A2P5P567</accession>
<dbReference type="PANTHER" id="PTHR43358">
    <property type="entry name" value="ALPHA/BETA-HYDROLASE"/>
    <property type="match status" value="1"/>
</dbReference>
<dbReference type="AlphaFoldDB" id="A0A2P5P567"/>
<dbReference type="Gene3D" id="3.40.50.1820">
    <property type="entry name" value="alpha/beta hydrolase"/>
    <property type="match status" value="1"/>
</dbReference>
<gene>
    <name evidence="1" type="ORF">JP09_008830</name>
</gene>
<dbReference type="PANTHER" id="PTHR43358:SF4">
    <property type="entry name" value="ALPHA_BETA HYDROLASE FOLD-1 DOMAIN-CONTAINING PROTEIN"/>
    <property type="match status" value="1"/>
</dbReference>
<comment type="caution">
    <text evidence="1">The sequence shown here is derived from an EMBL/GenBank/DDBJ whole genome shotgun (WGS) entry which is preliminary data.</text>
</comment>
<dbReference type="InterPro" id="IPR029058">
    <property type="entry name" value="AB_hydrolase_fold"/>
</dbReference>
<dbReference type="OrthoDB" id="9776685at2"/>
<proteinExistence type="predicted"/>
<evidence type="ECO:0000313" key="1">
    <source>
        <dbReference type="EMBL" id="PPD57427.1"/>
    </source>
</evidence>
<sequence length="300" mass="33073">MIVTSTGKWFRKLLKVMGALLAGFLLLSVIGSVAIMTVPRLPLTADPILINPEYQSVSFIARDGVTLKGWFFPGDNGTVIVIVHGGFQNRVDDLANTAGIGRDLVRLGFNLLLFDLSGRGESGGKGVNLKYEPSDIGGAVDYLKQRGFNTNSIGLMGFCSGAAGVCIFSAGEQVGAVVLDGCFNTIKSMVINQARERHIPIRLLSAFHSTMKQIVKYSYRYETQDPIDFIGKIESPILLIHEQFDDLVSYQDTLDIYSRATVTDVMFWEVQGAYHSRAYDYDPTAYINRIVGFFESKLTL</sequence>
<reference evidence="1 2" key="1">
    <citation type="journal article" date="2017" name="ISME J.">
        <title>Grape pomace compost harbors organohalide-respiring Dehalogenimonas species with novel reductive dehalogenase genes.</title>
        <authorList>
            <person name="Yang Y."/>
            <person name="Higgins S.A."/>
            <person name="Yan J."/>
            <person name="Simsir B."/>
            <person name="Chourey K."/>
            <person name="Iyer R."/>
            <person name="Hettich R.L."/>
            <person name="Baldwin B."/>
            <person name="Ogles D.M."/>
            <person name="Loffler F.E."/>
        </authorList>
    </citation>
    <scope>NUCLEOTIDE SEQUENCE [LARGE SCALE GENOMIC DNA]</scope>
    <source>
        <strain evidence="1 2">GP</strain>
    </source>
</reference>
<evidence type="ECO:0008006" key="3">
    <source>
        <dbReference type="Google" id="ProtNLM"/>
    </source>
</evidence>
<dbReference type="Proteomes" id="UP000235653">
    <property type="component" value="Unassembled WGS sequence"/>
</dbReference>
<protein>
    <recommendedName>
        <fullName evidence="3">Alpha/beta hydrolase</fullName>
    </recommendedName>
</protein>
<evidence type="ECO:0000313" key="2">
    <source>
        <dbReference type="Proteomes" id="UP000235653"/>
    </source>
</evidence>
<keyword evidence="2" id="KW-1185">Reference proteome</keyword>
<organism evidence="1 2">
    <name type="scientific">Dehalogenimonas etheniformans</name>
    <dbReference type="NCBI Taxonomy" id="1536648"/>
    <lineage>
        <taxon>Bacteria</taxon>
        <taxon>Bacillati</taxon>
        <taxon>Chloroflexota</taxon>
        <taxon>Dehalococcoidia</taxon>
        <taxon>Dehalococcoidales</taxon>
        <taxon>Dehalococcoidaceae</taxon>
        <taxon>Dehalogenimonas</taxon>
    </lineage>
</organism>